<evidence type="ECO:0000313" key="2">
    <source>
        <dbReference type="Proteomes" id="UP000789702"/>
    </source>
</evidence>
<gene>
    <name evidence="1" type="ORF">DHETER_LOCUS11013</name>
</gene>
<accession>A0ACA9P4Y8</accession>
<protein>
    <submittedName>
        <fullName evidence="1">9811_t:CDS:1</fullName>
    </submittedName>
</protein>
<reference evidence="1" key="1">
    <citation type="submission" date="2021-06" db="EMBL/GenBank/DDBJ databases">
        <authorList>
            <person name="Kallberg Y."/>
            <person name="Tangrot J."/>
            <person name="Rosling A."/>
        </authorList>
    </citation>
    <scope>NUCLEOTIDE SEQUENCE</scope>
    <source>
        <strain evidence="1">IL203A</strain>
    </source>
</reference>
<organism evidence="1 2">
    <name type="scientific">Dentiscutata heterogama</name>
    <dbReference type="NCBI Taxonomy" id="1316150"/>
    <lineage>
        <taxon>Eukaryota</taxon>
        <taxon>Fungi</taxon>
        <taxon>Fungi incertae sedis</taxon>
        <taxon>Mucoromycota</taxon>
        <taxon>Glomeromycotina</taxon>
        <taxon>Glomeromycetes</taxon>
        <taxon>Diversisporales</taxon>
        <taxon>Gigasporaceae</taxon>
        <taxon>Dentiscutata</taxon>
    </lineage>
</organism>
<name>A0ACA9P4Y8_9GLOM</name>
<proteinExistence type="predicted"/>
<dbReference type="Proteomes" id="UP000789702">
    <property type="component" value="Unassembled WGS sequence"/>
</dbReference>
<feature type="non-terminal residue" evidence="1">
    <location>
        <position position="1"/>
    </location>
</feature>
<evidence type="ECO:0000313" key="1">
    <source>
        <dbReference type="EMBL" id="CAG8686845.1"/>
    </source>
</evidence>
<keyword evidence="2" id="KW-1185">Reference proteome</keyword>
<dbReference type="EMBL" id="CAJVPU010022927">
    <property type="protein sequence ID" value="CAG8686845.1"/>
    <property type="molecule type" value="Genomic_DNA"/>
</dbReference>
<sequence length="269" mass="31962">YEDIEVNQNVQDSSASTDQDLSNLNSEIDEATTYTPLKILQTINEYNTRWGSSLASWKRLKELKGPIQHVIFKLSLETSKEAKKDYEILKKRFLKYWEWDLLDHLIDLFKPIEEATEWLGGQKYCTLSLIYPTIQALKYDYVEETEKTDSSINRPNFTKTINLVKNAIYDALYNYFDSPPNSVLLASILDPRFKKMKRWPEEEKERTITLLRSEYTLFKNDELLNRESGNKNRYHFKEPKEKTISNFKSRLFEEEEEEINDDDEIDCYL</sequence>
<comment type="caution">
    <text evidence="1">The sequence shown here is derived from an EMBL/GenBank/DDBJ whole genome shotgun (WGS) entry which is preliminary data.</text>
</comment>